<dbReference type="Pfam" id="PF01345">
    <property type="entry name" value="DUF11"/>
    <property type="match status" value="1"/>
</dbReference>
<evidence type="ECO:0000313" key="3">
    <source>
        <dbReference type="Proteomes" id="UP000265719"/>
    </source>
</evidence>
<dbReference type="GO" id="GO:0005975">
    <property type="term" value="P:carbohydrate metabolic process"/>
    <property type="evidence" value="ECO:0007669"/>
    <property type="project" value="UniProtKB-ARBA"/>
</dbReference>
<dbReference type="InterPro" id="IPR047589">
    <property type="entry name" value="DUF11_rpt"/>
</dbReference>
<evidence type="ECO:0000313" key="2">
    <source>
        <dbReference type="EMBL" id="UOE19441.1"/>
    </source>
</evidence>
<evidence type="ECO:0000259" key="1">
    <source>
        <dbReference type="Pfam" id="PF01345"/>
    </source>
</evidence>
<dbReference type="RefSeq" id="WP_068694151.1">
    <property type="nucleotide sequence ID" value="NZ_CP063196.1"/>
</dbReference>
<name>A0A399FZ18_9ACTN</name>
<dbReference type="KEGG" id="thao:NI17_022420"/>
<keyword evidence="3" id="KW-1185">Reference proteome</keyword>
<reference evidence="2" key="1">
    <citation type="submission" date="2020-10" db="EMBL/GenBank/DDBJ databases">
        <title>De novo genome project of the cellulose decomposer Thermobifida halotolerans type strain.</title>
        <authorList>
            <person name="Nagy I."/>
            <person name="Horvath B."/>
            <person name="Kukolya J."/>
            <person name="Nagy I."/>
            <person name="Orsini M."/>
        </authorList>
    </citation>
    <scope>NUCLEOTIDE SEQUENCE</scope>
    <source>
        <strain evidence="2">DSM 44931</strain>
    </source>
</reference>
<gene>
    <name evidence="2" type="ORF">NI17_022420</name>
</gene>
<feature type="domain" description="DUF11" evidence="1">
    <location>
        <begin position="40"/>
        <end position="142"/>
    </location>
</feature>
<dbReference type="InterPro" id="IPR013783">
    <property type="entry name" value="Ig-like_fold"/>
</dbReference>
<organism evidence="2 3">
    <name type="scientific">Thermobifida halotolerans</name>
    <dbReference type="NCBI Taxonomy" id="483545"/>
    <lineage>
        <taxon>Bacteria</taxon>
        <taxon>Bacillati</taxon>
        <taxon>Actinomycetota</taxon>
        <taxon>Actinomycetes</taxon>
        <taxon>Streptosporangiales</taxon>
        <taxon>Nocardiopsidaceae</taxon>
        <taxon>Thermobifida</taxon>
    </lineage>
</organism>
<dbReference type="InterPro" id="IPR001434">
    <property type="entry name" value="OmcB-like_DUF11"/>
</dbReference>
<sequence>MIVRNSATAALLGALGAVVLLPTEATPSPSPQDTARNGGIAVSVTDSRDRLTVGEETSYTATLSNEGDEAVTGLLVAQTAPAQLNFHEADGGGVVEGDTVVWRISLDPGQEATRTVTATLEEPVPDQDSVTTTVCAGFEDDPQPLVCQDDETRVVAQDGAGFPVRAFLTGVAIAVGIALLAGTVALALLRSRRPRGKHAVR</sequence>
<dbReference type="Gene3D" id="2.60.40.10">
    <property type="entry name" value="Immunoglobulins"/>
    <property type="match status" value="1"/>
</dbReference>
<dbReference type="OrthoDB" id="3432222at2"/>
<protein>
    <submittedName>
        <fullName evidence="2">DUF11 domain-containing protein</fullName>
    </submittedName>
</protein>
<dbReference type="Proteomes" id="UP000265719">
    <property type="component" value="Chromosome"/>
</dbReference>
<accession>A0A399FZ18</accession>
<dbReference type="AlphaFoldDB" id="A0A399FZ18"/>
<proteinExistence type="predicted"/>
<dbReference type="NCBIfam" id="TIGR01451">
    <property type="entry name" value="B_ant_repeat"/>
    <property type="match status" value="1"/>
</dbReference>
<dbReference type="EMBL" id="CP063196">
    <property type="protein sequence ID" value="UOE19441.1"/>
    <property type="molecule type" value="Genomic_DNA"/>
</dbReference>